<sequence>MSVPPKVHITLSAVYAAGHEARHAAECKNIRARMINQSRKKRLEETSLLFHSRSGIE</sequence>
<dbReference type="EMBL" id="AXZG01000037">
    <property type="protein sequence ID" value="ERT66255.1"/>
    <property type="molecule type" value="Genomic_DNA"/>
</dbReference>
<evidence type="ECO:0000313" key="1">
    <source>
        <dbReference type="EMBL" id="ERT66255.1"/>
    </source>
</evidence>
<comment type="caution">
    <text evidence="1">The sequence shown here is derived from an EMBL/GenBank/DDBJ whole genome shotgun (WGS) entry which is preliminary data.</text>
</comment>
<accession>U7V3Y1</accession>
<dbReference type="AlphaFoldDB" id="U7V3Y1"/>
<dbReference type="Proteomes" id="UP000017174">
    <property type="component" value="Unassembled WGS sequence"/>
</dbReference>
<evidence type="ECO:0000313" key="2">
    <source>
        <dbReference type="Proteomes" id="UP000017174"/>
    </source>
</evidence>
<organism evidence="1 2">
    <name type="scientific">Rothia aeria F0184</name>
    <dbReference type="NCBI Taxonomy" id="888019"/>
    <lineage>
        <taxon>Bacteria</taxon>
        <taxon>Bacillati</taxon>
        <taxon>Actinomycetota</taxon>
        <taxon>Actinomycetes</taxon>
        <taxon>Micrococcales</taxon>
        <taxon>Micrococcaceae</taxon>
        <taxon>Rothia</taxon>
    </lineage>
</organism>
<protein>
    <submittedName>
        <fullName evidence="1">Uncharacterized protein</fullName>
    </submittedName>
</protein>
<name>U7V3Y1_9MICC</name>
<dbReference type="HOGENOM" id="CLU_2993944_0_0_11"/>
<reference evidence="1 2" key="1">
    <citation type="submission" date="2013-08" db="EMBL/GenBank/DDBJ databases">
        <authorList>
            <person name="Weinstock G."/>
            <person name="Sodergren E."/>
            <person name="Wylie T."/>
            <person name="Fulton L."/>
            <person name="Fulton R."/>
            <person name="Fronick C."/>
            <person name="O'Laughlin M."/>
            <person name="Godfrey J."/>
            <person name="Miner T."/>
            <person name="Herter B."/>
            <person name="Appelbaum E."/>
            <person name="Cordes M."/>
            <person name="Lek S."/>
            <person name="Wollam A."/>
            <person name="Pepin K.H."/>
            <person name="Palsikar V.B."/>
            <person name="Mitreva M."/>
            <person name="Wilson R.K."/>
        </authorList>
    </citation>
    <scope>NUCLEOTIDE SEQUENCE [LARGE SCALE GENOMIC DNA]</scope>
    <source>
        <strain evidence="1 2">F0184</strain>
    </source>
</reference>
<proteinExistence type="predicted"/>
<gene>
    <name evidence="1" type="ORF">HMPREF0742_01298</name>
</gene>